<dbReference type="InParanoid" id="B4D286"/>
<evidence type="ECO:0000313" key="3">
    <source>
        <dbReference type="EMBL" id="EDY19326.1"/>
    </source>
</evidence>
<keyword evidence="1" id="KW-1133">Transmembrane helix</keyword>
<organism evidence="3 4">
    <name type="scientific">Chthoniobacter flavus Ellin428</name>
    <dbReference type="NCBI Taxonomy" id="497964"/>
    <lineage>
        <taxon>Bacteria</taxon>
        <taxon>Pseudomonadati</taxon>
        <taxon>Verrucomicrobiota</taxon>
        <taxon>Spartobacteria</taxon>
        <taxon>Chthoniobacterales</taxon>
        <taxon>Chthoniobacteraceae</taxon>
        <taxon>Chthoniobacter</taxon>
    </lineage>
</organism>
<dbReference type="InterPro" id="IPR021994">
    <property type="entry name" value="DUF3592"/>
</dbReference>
<evidence type="ECO:0000259" key="2">
    <source>
        <dbReference type="Pfam" id="PF12158"/>
    </source>
</evidence>
<feature type="domain" description="DUF3592" evidence="2">
    <location>
        <begin position="103"/>
        <end position="188"/>
    </location>
</feature>
<accession>B4D286</accession>
<proteinExistence type="predicted"/>
<dbReference type="AlphaFoldDB" id="B4D286"/>
<feature type="transmembrane region" description="Helical" evidence="1">
    <location>
        <begin position="194"/>
        <end position="214"/>
    </location>
</feature>
<keyword evidence="1" id="KW-0472">Membrane</keyword>
<feature type="transmembrane region" description="Helical" evidence="1">
    <location>
        <begin position="66"/>
        <end position="86"/>
    </location>
</feature>
<gene>
    <name evidence="3" type="ORF">CfE428DRAFT_3011</name>
</gene>
<dbReference type="STRING" id="497964.CfE428DRAFT_3011"/>
<sequence precursor="true">MLWRGRKHPFLILLLIIILLSPGEAARNGIEIKIRITIKIEKNTPIVSSPASSDPSPDQPKRGRVLLARLLFLVFLVVGSGILYIATIRPLQNVLVARSWLETPCVINSSRVVKVGGAKHGTQSYRAEIFYAYTIGNTHYTTSNYQFDSGGSDGKEAKQQIVDQYPPGRQTVCYINPTNPGQAVLNRKPNGEMFYGLIGLLFALFGLVGFVSSFRLKSVPPAV</sequence>
<reference evidence="3 4" key="1">
    <citation type="journal article" date="2011" name="J. Bacteriol.">
        <title>Genome sequence of Chthoniobacter flavus Ellin428, an aerobic heterotrophic soil bacterium.</title>
        <authorList>
            <person name="Kant R."/>
            <person name="van Passel M.W."/>
            <person name="Palva A."/>
            <person name="Lucas S."/>
            <person name="Lapidus A."/>
            <person name="Glavina Del Rio T."/>
            <person name="Dalin E."/>
            <person name="Tice H."/>
            <person name="Bruce D."/>
            <person name="Goodwin L."/>
            <person name="Pitluck S."/>
            <person name="Larimer F.W."/>
            <person name="Land M.L."/>
            <person name="Hauser L."/>
            <person name="Sangwan P."/>
            <person name="de Vos W.M."/>
            <person name="Janssen P.H."/>
            <person name="Smidt H."/>
        </authorList>
    </citation>
    <scope>NUCLEOTIDE SEQUENCE [LARGE SCALE GENOMIC DNA]</scope>
    <source>
        <strain evidence="3 4">Ellin428</strain>
    </source>
</reference>
<keyword evidence="4" id="KW-1185">Reference proteome</keyword>
<dbReference type="EMBL" id="ABVL01000008">
    <property type="protein sequence ID" value="EDY19326.1"/>
    <property type="molecule type" value="Genomic_DNA"/>
</dbReference>
<evidence type="ECO:0000256" key="1">
    <source>
        <dbReference type="SAM" id="Phobius"/>
    </source>
</evidence>
<dbReference type="Proteomes" id="UP000005824">
    <property type="component" value="Unassembled WGS sequence"/>
</dbReference>
<evidence type="ECO:0000313" key="4">
    <source>
        <dbReference type="Proteomes" id="UP000005824"/>
    </source>
</evidence>
<keyword evidence="1" id="KW-0812">Transmembrane</keyword>
<protein>
    <recommendedName>
        <fullName evidence="2">DUF3592 domain-containing protein</fullName>
    </recommendedName>
</protein>
<name>B4D286_9BACT</name>
<dbReference type="Pfam" id="PF12158">
    <property type="entry name" value="DUF3592"/>
    <property type="match status" value="1"/>
</dbReference>
<comment type="caution">
    <text evidence="3">The sequence shown here is derived from an EMBL/GenBank/DDBJ whole genome shotgun (WGS) entry which is preliminary data.</text>
</comment>